<evidence type="ECO:0000313" key="10">
    <source>
        <dbReference type="Proteomes" id="UP001567538"/>
    </source>
</evidence>
<evidence type="ECO:0000256" key="5">
    <source>
        <dbReference type="ARBA" id="ARBA00023136"/>
    </source>
</evidence>
<keyword evidence="5" id="KW-0472">Membrane</keyword>
<evidence type="ECO:0000256" key="4">
    <source>
        <dbReference type="ARBA" id="ARBA00023134"/>
    </source>
</evidence>
<evidence type="ECO:0000256" key="3">
    <source>
        <dbReference type="ARBA" id="ARBA00022824"/>
    </source>
</evidence>
<dbReference type="GO" id="GO:0016787">
    <property type="term" value="F:hydrolase activity"/>
    <property type="evidence" value="ECO:0007669"/>
    <property type="project" value="UniProtKB-KW"/>
</dbReference>
<dbReference type="InterPro" id="IPR027417">
    <property type="entry name" value="P-loop_NTPase"/>
</dbReference>
<gene>
    <name evidence="9" type="ORF">AAHA92_27178</name>
</gene>
<dbReference type="PANTHER" id="PTHR45923:SF2">
    <property type="entry name" value="PROTEIN SEY1"/>
    <property type="match status" value="1"/>
</dbReference>
<keyword evidence="4" id="KW-0342">GTP-binding</keyword>
<keyword evidence="2" id="KW-0378">Hydrolase</keyword>
<feature type="region of interest" description="Disordered" evidence="7">
    <location>
        <begin position="183"/>
        <end position="206"/>
    </location>
</feature>
<comment type="similarity">
    <text evidence="6">Belongs to the TRAFAC class dynamin-like GTPase superfamily. GB1/RHD3 GTPase family.</text>
</comment>
<protein>
    <submittedName>
        <fullName evidence="9">Protein ROOT HAIR DEFECTIVE 3-like</fullName>
    </submittedName>
</protein>
<keyword evidence="3" id="KW-0256">Endoplasmic reticulum</keyword>
<evidence type="ECO:0000313" key="9">
    <source>
        <dbReference type="EMBL" id="KAL1538428.1"/>
    </source>
</evidence>
<dbReference type="SUPFAM" id="SSF52540">
    <property type="entry name" value="P-loop containing nucleoside triphosphate hydrolases"/>
    <property type="match status" value="1"/>
</dbReference>
<proteinExistence type="inferred from homology"/>
<evidence type="ECO:0000259" key="8">
    <source>
        <dbReference type="PROSITE" id="PS51715"/>
    </source>
</evidence>
<sequence>METSPTSLKMIIVPENSQPKELINGDGDFNESGFEDFIRGAAASINPVIAIVGPLSSGKSTLMNHLFNTNFGVMNAQTGRKKTTNGIWIAKAPHIELQPTLVLDLEGTDGREKGQDDTVFEKQSALFAIAIAHTVIVNMWYNEVGREHAANRPLLNTVFEAMLSLSLISREKTTLHFVVRDGNSKTGTPSKELKRDLKNDIDKVNT</sequence>
<dbReference type="InterPro" id="IPR008803">
    <property type="entry name" value="RHD3/Sey1"/>
</dbReference>
<keyword evidence="1" id="KW-0547">Nucleotide-binding</keyword>
<dbReference type="Proteomes" id="UP001567538">
    <property type="component" value="Unassembled WGS sequence"/>
</dbReference>
<evidence type="ECO:0000256" key="7">
    <source>
        <dbReference type="SAM" id="MobiDB-lite"/>
    </source>
</evidence>
<dbReference type="InterPro" id="IPR030386">
    <property type="entry name" value="G_GB1_RHD3_dom"/>
</dbReference>
<dbReference type="Pfam" id="PF05879">
    <property type="entry name" value="RHD3_GTPase"/>
    <property type="match status" value="1"/>
</dbReference>
<evidence type="ECO:0000256" key="2">
    <source>
        <dbReference type="ARBA" id="ARBA00022801"/>
    </source>
</evidence>
<dbReference type="EMBL" id="JBEAFC010000010">
    <property type="protein sequence ID" value="KAL1538428.1"/>
    <property type="molecule type" value="Genomic_DNA"/>
</dbReference>
<accession>A0ABD1G606</accession>
<dbReference type="GO" id="GO:0005525">
    <property type="term" value="F:GTP binding"/>
    <property type="evidence" value="ECO:0007669"/>
    <property type="project" value="UniProtKB-KW"/>
</dbReference>
<name>A0ABD1G606_SALDI</name>
<keyword evidence="10" id="KW-1185">Reference proteome</keyword>
<evidence type="ECO:0000256" key="6">
    <source>
        <dbReference type="PROSITE-ProRule" id="PRU01052"/>
    </source>
</evidence>
<feature type="domain" description="GB1/RHD3-type G" evidence="8">
    <location>
        <begin position="43"/>
        <end position="206"/>
    </location>
</feature>
<dbReference type="PROSITE" id="PS51715">
    <property type="entry name" value="G_GB1_RHD3"/>
    <property type="match status" value="1"/>
</dbReference>
<comment type="caution">
    <text evidence="9">The sequence shown here is derived from an EMBL/GenBank/DDBJ whole genome shotgun (WGS) entry which is preliminary data.</text>
</comment>
<feature type="compositionally biased region" description="Basic and acidic residues" evidence="7">
    <location>
        <begin position="191"/>
        <end position="206"/>
    </location>
</feature>
<dbReference type="Gene3D" id="3.40.50.300">
    <property type="entry name" value="P-loop containing nucleotide triphosphate hydrolases"/>
    <property type="match status" value="1"/>
</dbReference>
<reference evidence="9 10" key="1">
    <citation type="submission" date="2024-06" db="EMBL/GenBank/DDBJ databases">
        <title>A chromosome level genome sequence of Diviner's sage (Salvia divinorum).</title>
        <authorList>
            <person name="Ford S.A."/>
            <person name="Ro D.-K."/>
            <person name="Ness R.W."/>
            <person name="Phillips M.A."/>
        </authorList>
    </citation>
    <scope>NUCLEOTIDE SEQUENCE [LARGE SCALE GENOMIC DNA]</scope>
    <source>
        <strain evidence="9">SAF-2024a</strain>
        <tissue evidence="9">Leaf</tissue>
    </source>
</reference>
<dbReference type="AlphaFoldDB" id="A0ABD1G606"/>
<organism evidence="9 10">
    <name type="scientific">Salvia divinorum</name>
    <name type="common">Maria pastora</name>
    <name type="synonym">Diviner's sage</name>
    <dbReference type="NCBI Taxonomy" id="28513"/>
    <lineage>
        <taxon>Eukaryota</taxon>
        <taxon>Viridiplantae</taxon>
        <taxon>Streptophyta</taxon>
        <taxon>Embryophyta</taxon>
        <taxon>Tracheophyta</taxon>
        <taxon>Spermatophyta</taxon>
        <taxon>Magnoliopsida</taxon>
        <taxon>eudicotyledons</taxon>
        <taxon>Gunneridae</taxon>
        <taxon>Pentapetalae</taxon>
        <taxon>asterids</taxon>
        <taxon>lamiids</taxon>
        <taxon>Lamiales</taxon>
        <taxon>Lamiaceae</taxon>
        <taxon>Nepetoideae</taxon>
        <taxon>Mentheae</taxon>
        <taxon>Salviinae</taxon>
        <taxon>Salvia</taxon>
        <taxon>Salvia subgen. Calosphace</taxon>
    </lineage>
</organism>
<evidence type="ECO:0000256" key="1">
    <source>
        <dbReference type="ARBA" id="ARBA00022741"/>
    </source>
</evidence>
<dbReference type="PANTHER" id="PTHR45923">
    <property type="entry name" value="PROTEIN SEY1"/>
    <property type="match status" value="1"/>
</dbReference>